<dbReference type="InterPro" id="IPR025715">
    <property type="entry name" value="FoP_C"/>
</dbReference>
<protein>
    <recommendedName>
        <fullName evidence="4">RRM domain-containing protein</fullName>
    </recommendedName>
</protein>
<dbReference type="AlphaFoldDB" id="A0A9P7BU77"/>
<evidence type="ECO:0000313" key="5">
    <source>
        <dbReference type="EMBL" id="KAG1310421.1"/>
    </source>
</evidence>
<dbReference type="SMART" id="SM00360">
    <property type="entry name" value="RRM"/>
    <property type="match status" value="1"/>
</dbReference>
<dbReference type="InterPro" id="IPR000504">
    <property type="entry name" value="RRM_dom"/>
</dbReference>
<evidence type="ECO:0000256" key="2">
    <source>
        <dbReference type="PROSITE-ProRule" id="PRU00176"/>
    </source>
</evidence>
<dbReference type="GO" id="GO:0003729">
    <property type="term" value="F:mRNA binding"/>
    <property type="evidence" value="ECO:0007669"/>
    <property type="project" value="TreeGrafter"/>
</dbReference>
<dbReference type="PANTHER" id="PTHR19965">
    <property type="entry name" value="RNA AND EXPORT FACTOR BINDING PROTEIN"/>
    <property type="match status" value="1"/>
</dbReference>
<evidence type="ECO:0000256" key="1">
    <source>
        <dbReference type="ARBA" id="ARBA00022884"/>
    </source>
</evidence>
<keyword evidence="1 2" id="KW-0694">RNA-binding</keyword>
<evidence type="ECO:0000259" key="4">
    <source>
        <dbReference type="PROSITE" id="PS50102"/>
    </source>
</evidence>
<accession>A0A9P7BU77</accession>
<feature type="domain" description="RRM" evidence="4">
    <location>
        <begin position="104"/>
        <end position="181"/>
    </location>
</feature>
<feature type="compositionally biased region" description="Basic residues" evidence="3">
    <location>
        <begin position="17"/>
        <end position="30"/>
    </location>
</feature>
<organism evidence="5 6">
    <name type="scientific">Rhizopus oryzae</name>
    <name type="common">Mucormycosis agent</name>
    <name type="synonym">Rhizopus arrhizus var. delemar</name>
    <dbReference type="NCBI Taxonomy" id="64495"/>
    <lineage>
        <taxon>Eukaryota</taxon>
        <taxon>Fungi</taxon>
        <taxon>Fungi incertae sedis</taxon>
        <taxon>Mucoromycota</taxon>
        <taxon>Mucoromycotina</taxon>
        <taxon>Mucoromycetes</taxon>
        <taxon>Mucorales</taxon>
        <taxon>Mucorineae</taxon>
        <taxon>Rhizopodaceae</taxon>
        <taxon>Rhizopus</taxon>
    </lineage>
</organism>
<comment type="caution">
    <text evidence="5">The sequence shown here is derived from an EMBL/GenBank/DDBJ whole genome shotgun (WGS) entry which is preliminary data.</text>
</comment>
<dbReference type="Proteomes" id="UP000716291">
    <property type="component" value="Unassembled WGS sequence"/>
</dbReference>
<dbReference type="InterPro" id="IPR051229">
    <property type="entry name" value="ALYREF_mRNA_export"/>
</dbReference>
<dbReference type="Gene3D" id="3.30.70.330">
    <property type="match status" value="1"/>
</dbReference>
<feature type="compositionally biased region" description="Basic and acidic residues" evidence="3">
    <location>
        <begin position="210"/>
        <end position="228"/>
    </location>
</feature>
<dbReference type="CDD" id="cd12418">
    <property type="entry name" value="RRM_Aly_REF_like"/>
    <property type="match status" value="1"/>
</dbReference>
<dbReference type="Pfam" id="PF00076">
    <property type="entry name" value="RRM_1"/>
    <property type="match status" value="1"/>
</dbReference>
<dbReference type="InterPro" id="IPR012677">
    <property type="entry name" value="Nucleotide-bd_a/b_plait_sf"/>
</dbReference>
<dbReference type="SMART" id="SM01218">
    <property type="entry name" value="FoP_duplication"/>
    <property type="match status" value="1"/>
</dbReference>
<dbReference type="PROSITE" id="PS50102">
    <property type="entry name" value="RRM"/>
    <property type="match status" value="1"/>
</dbReference>
<sequence>MASRLDQALDDVIKDRRRDKHHSNRRSHGGRRSETGPIRKRSEPVVRSFIRTMKIQGSSQRGRGTVGGRDVNSPWAHDRFEDDVPQRESFITSRLGPRNDNRGVELSIENLHYNVTEQDVLELFSTVGPVEKARLFYDRSGRSTGQAKVKYASSSDADKAIKKFDNVELDGQPMKIEISQSPSSSRLGRNSGGRSLSDRLGNRQGRSSGKNREERTTKTAEDLDKEMDSYMNQNEQESAMALD</sequence>
<name>A0A9P7BU77_RHIOR</name>
<reference evidence="5" key="1">
    <citation type="journal article" date="2020" name="Microb. Genom.">
        <title>Genetic diversity of clinical and environmental Mucorales isolates obtained from an investigation of mucormycosis cases among solid organ transplant recipients.</title>
        <authorList>
            <person name="Nguyen M.H."/>
            <person name="Kaul D."/>
            <person name="Muto C."/>
            <person name="Cheng S.J."/>
            <person name="Richter R.A."/>
            <person name="Bruno V.M."/>
            <person name="Liu G."/>
            <person name="Beyhan S."/>
            <person name="Sundermann A.J."/>
            <person name="Mounaud S."/>
            <person name="Pasculle A.W."/>
            <person name="Nierman W.C."/>
            <person name="Driscoll E."/>
            <person name="Cumbie R."/>
            <person name="Clancy C.J."/>
            <person name="Dupont C.L."/>
        </authorList>
    </citation>
    <scope>NUCLEOTIDE SEQUENCE</scope>
    <source>
        <strain evidence="5">GL11</strain>
    </source>
</reference>
<feature type="region of interest" description="Disordered" evidence="3">
    <location>
        <begin position="56"/>
        <end position="77"/>
    </location>
</feature>
<dbReference type="InterPro" id="IPR035979">
    <property type="entry name" value="RBD_domain_sf"/>
</dbReference>
<feature type="region of interest" description="Disordered" evidence="3">
    <location>
        <begin position="1"/>
        <end position="44"/>
    </location>
</feature>
<dbReference type="GO" id="GO:0006406">
    <property type="term" value="P:mRNA export from nucleus"/>
    <property type="evidence" value="ECO:0007669"/>
    <property type="project" value="TreeGrafter"/>
</dbReference>
<feature type="region of interest" description="Disordered" evidence="3">
    <location>
        <begin position="172"/>
        <end position="243"/>
    </location>
</feature>
<dbReference type="SUPFAM" id="SSF54928">
    <property type="entry name" value="RNA-binding domain, RBD"/>
    <property type="match status" value="1"/>
</dbReference>
<dbReference type="EMBL" id="JAANQT010000510">
    <property type="protein sequence ID" value="KAG1310421.1"/>
    <property type="molecule type" value="Genomic_DNA"/>
</dbReference>
<feature type="compositionally biased region" description="Low complexity" evidence="3">
    <location>
        <begin position="179"/>
        <end position="195"/>
    </location>
</feature>
<dbReference type="PANTHER" id="PTHR19965:SF82">
    <property type="entry name" value="THO COMPLEX SUBUNIT 4"/>
    <property type="match status" value="1"/>
</dbReference>
<keyword evidence="6" id="KW-1185">Reference proteome</keyword>
<evidence type="ECO:0000256" key="3">
    <source>
        <dbReference type="SAM" id="MobiDB-lite"/>
    </source>
</evidence>
<gene>
    <name evidence="5" type="ORF">G6F64_004567</name>
</gene>
<proteinExistence type="predicted"/>
<evidence type="ECO:0000313" key="6">
    <source>
        <dbReference type="Proteomes" id="UP000716291"/>
    </source>
</evidence>
<dbReference type="Pfam" id="PF13865">
    <property type="entry name" value="FoP_duplication"/>
    <property type="match status" value="1"/>
</dbReference>
<dbReference type="OrthoDB" id="346839at2759"/>
<dbReference type="GO" id="GO:0005634">
    <property type="term" value="C:nucleus"/>
    <property type="evidence" value="ECO:0007669"/>
    <property type="project" value="TreeGrafter"/>
</dbReference>